<dbReference type="InterPro" id="IPR036388">
    <property type="entry name" value="WH-like_DNA-bd_sf"/>
</dbReference>
<dbReference type="Pfam" id="PF12728">
    <property type="entry name" value="HTH_17"/>
    <property type="match status" value="1"/>
</dbReference>
<dbReference type="Proteomes" id="UP000269692">
    <property type="component" value="Unassembled WGS sequence"/>
</dbReference>
<dbReference type="GO" id="GO:0003677">
    <property type="term" value="F:DNA binding"/>
    <property type="evidence" value="ECO:0007669"/>
    <property type="project" value="UniProtKB-KW"/>
</dbReference>
<dbReference type="EMBL" id="RCTF01000003">
    <property type="protein sequence ID" value="RLP80540.1"/>
    <property type="molecule type" value="Genomic_DNA"/>
</dbReference>
<proteinExistence type="predicted"/>
<protein>
    <submittedName>
        <fullName evidence="3">DNA-binding protein</fullName>
    </submittedName>
</protein>
<evidence type="ECO:0000313" key="4">
    <source>
        <dbReference type="Proteomes" id="UP000269692"/>
    </source>
</evidence>
<sequence length="120" mass="13411">MAKLLTMDEAAREMGICTTTLREHVRHGEIPFISLGRGEKRKRRMFDPADLQAFIAARRERETCPSTKTSGAPTTNMTSRCEVLDISVLRAAHRAAKQSDSRKSAGSSRRRRRAGQPASR</sequence>
<dbReference type="InterPro" id="IPR009061">
    <property type="entry name" value="DNA-bd_dom_put_sf"/>
</dbReference>
<evidence type="ECO:0000256" key="1">
    <source>
        <dbReference type="SAM" id="MobiDB-lite"/>
    </source>
</evidence>
<name>A0A3L7ALE8_9HYPH</name>
<comment type="caution">
    <text evidence="3">The sequence shown here is derived from an EMBL/GenBank/DDBJ whole genome shotgun (WGS) entry which is preliminary data.</text>
</comment>
<keyword evidence="4" id="KW-1185">Reference proteome</keyword>
<evidence type="ECO:0000313" key="3">
    <source>
        <dbReference type="EMBL" id="RLP80540.1"/>
    </source>
</evidence>
<feature type="domain" description="Helix-turn-helix" evidence="2">
    <location>
        <begin position="4"/>
        <end position="59"/>
    </location>
</feature>
<feature type="region of interest" description="Disordered" evidence="1">
    <location>
        <begin position="93"/>
        <end position="120"/>
    </location>
</feature>
<dbReference type="SUPFAM" id="SSF46955">
    <property type="entry name" value="Putative DNA-binding domain"/>
    <property type="match status" value="1"/>
</dbReference>
<gene>
    <name evidence="3" type="ORF">D9R14_05685</name>
</gene>
<organism evidence="3 4">
    <name type="scientific">Xanthobacter tagetidis</name>
    <dbReference type="NCBI Taxonomy" id="60216"/>
    <lineage>
        <taxon>Bacteria</taxon>
        <taxon>Pseudomonadati</taxon>
        <taxon>Pseudomonadota</taxon>
        <taxon>Alphaproteobacteria</taxon>
        <taxon>Hyphomicrobiales</taxon>
        <taxon>Xanthobacteraceae</taxon>
        <taxon>Xanthobacter</taxon>
    </lineage>
</organism>
<dbReference type="OrthoDB" id="8021366at2"/>
<dbReference type="AlphaFoldDB" id="A0A3L7ALE8"/>
<reference evidence="3 4" key="1">
    <citation type="submission" date="2018-10" db="EMBL/GenBank/DDBJ databases">
        <title>Xanthobacter tagetidis genome sequencing and assembly.</title>
        <authorList>
            <person name="Maclea K.S."/>
            <person name="Goen A.E."/>
            <person name="Fatima S.A."/>
        </authorList>
    </citation>
    <scope>NUCLEOTIDE SEQUENCE [LARGE SCALE GENOMIC DNA]</scope>
    <source>
        <strain evidence="3 4">ATCC 700314</strain>
    </source>
</reference>
<dbReference type="Gene3D" id="1.10.10.10">
    <property type="entry name" value="Winged helix-like DNA-binding domain superfamily/Winged helix DNA-binding domain"/>
    <property type="match status" value="1"/>
</dbReference>
<evidence type="ECO:0000259" key="2">
    <source>
        <dbReference type="Pfam" id="PF12728"/>
    </source>
</evidence>
<dbReference type="InterPro" id="IPR041657">
    <property type="entry name" value="HTH_17"/>
</dbReference>
<keyword evidence="3" id="KW-0238">DNA-binding</keyword>
<accession>A0A3L7ALE8</accession>